<dbReference type="SUPFAM" id="SSF56672">
    <property type="entry name" value="DNA/RNA polymerases"/>
    <property type="match status" value="1"/>
</dbReference>
<sequence>MAKGNSEETTVNCTQRQGEALSGLDRIREAARRDKNLRFTSLMHHITVDLLRDAYNALKRNATPGVDGVTWQQYGENLEENLSNLHQSVQSGRYRATPSKRVWLPKPDGKQRPIGIAVLEDKIVQQAVVWVLNQIYEEDFVGFSYGFRPGRSQHNALDALWVGITQRKVNWVLDADIRSFF</sequence>
<name>A0A4Y7RLU5_9FIRM</name>
<dbReference type="PANTHER" id="PTHR34047:SF8">
    <property type="entry name" value="PROTEIN YKFC"/>
    <property type="match status" value="1"/>
</dbReference>
<dbReference type="AlphaFoldDB" id="A0A4Y7RLU5"/>
<comment type="caution">
    <text evidence="2">The sequence shown here is derived from an EMBL/GenBank/DDBJ whole genome shotgun (WGS) entry which is preliminary data.</text>
</comment>
<dbReference type="PANTHER" id="PTHR34047">
    <property type="entry name" value="NUCLEAR INTRON MATURASE 1, MITOCHONDRIAL-RELATED"/>
    <property type="match status" value="1"/>
</dbReference>
<protein>
    <submittedName>
        <fullName evidence="2">Group II intron-encoded protein LtrA</fullName>
    </submittedName>
</protein>
<proteinExistence type="predicted"/>
<dbReference type="EMBL" id="QFFZ01000038">
    <property type="protein sequence ID" value="TEB09796.1"/>
    <property type="molecule type" value="Genomic_DNA"/>
</dbReference>
<dbReference type="InterPro" id="IPR051083">
    <property type="entry name" value="GrpII_Intron_Splice-Mob/Def"/>
</dbReference>
<dbReference type="InterPro" id="IPR043502">
    <property type="entry name" value="DNA/RNA_pol_sf"/>
</dbReference>
<dbReference type="RefSeq" id="WP_205078045.1">
    <property type="nucleotide sequence ID" value="NZ_QFFZ01000038.1"/>
</dbReference>
<dbReference type="CDD" id="cd01651">
    <property type="entry name" value="RT_G2_intron"/>
    <property type="match status" value="1"/>
</dbReference>
<evidence type="ECO:0000259" key="1">
    <source>
        <dbReference type="Pfam" id="PF00078"/>
    </source>
</evidence>
<evidence type="ECO:0000313" key="2">
    <source>
        <dbReference type="EMBL" id="TEB09796.1"/>
    </source>
</evidence>
<dbReference type="InterPro" id="IPR000477">
    <property type="entry name" value="RT_dom"/>
</dbReference>
<evidence type="ECO:0000313" key="3">
    <source>
        <dbReference type="Proteomes" id="UP000297597"/>
    </source>
</evidence>
<dbReference type="Pfam" id="PF00078">
    <property type="entry name" value="RVT_1"/>
    <property type="match status" value="1"/>
</dbReference>
<dbReference type="Proteomes" id="UP000297597">
    <property type="component" value="Unassembled WGS sequence"/>
</dbReference>
<reference evidence="2 3" key="1">
    <citation type="journal article" date="2018" name="Environ. Microbiol.">
        <title>Novel energy conservation strategies and behaviour of Pelotomaculum schinkii driving syntrophic propionate catabolism.</title>
        <authorList>
            <person name="Hidalgo-Ahumada C.A.P."/>
            <person name="Nobu M.K."/>
            <person name="Narihiro T."/>
            <person name="Tamaki H."/>
            <person name="Liu W.T."/>
            <person name="Kamagata Y."/>
            <person name="Stams A.J.M."/>
            <person name="Imachi H."/>
            <person name="Sousa D.Z."/>
        </authorList>
    </citation>
    <scope>NUCLEOTIDE SEQUENCE [LARGE SCALE GENOMIC DNA]</scope>
    <source>
        <strain evidence="2 3">MGP</strain>
    </source>
</reference>
<feature type="domain" description="Reverse transcriptase" evidence="1">
    <location>
        <begin position="105"/>
        <end position="181"/>
    </location>
</feature>
<gene>
    <name evidence="2" type="primary">ltrA_3</name>
    <name evidence="2" type="ORF">Pmgp_02892</name>
</gene>
<accession>A0A4Y7RLU5</accession>
<keyword evidence="3" id="KW-1185">Reference proteome</keyword>
<organism evidence="2 3">
    <name type="scientific">Pelotomaculum propionicicum</name>
    <dbReference type="NCBI Taxonomy" id="258475"/>
    <lineage>
        <taxon>Bacteria</taxon>
        <taxon>Bacillati</taxon>
        <taxon>Bacillota</taxon>
        <taxon>Clostridia</taxon>
        <taxon>Eubacteriales</taxon>
        <taxon>Desulfotomaculaceae</taxon>
        <taxon>Pelotomaculum</taxon>
    </lineage>
</organism>